<keyword evidence="6 7" id="KW-0472">Membrane</keyword>
<keyword evidence="5 7" id="KW-1133">Transmembrane helix</keyword>
<feature type="transmembrane region" description="Helical" evidence="7">
    <location>
        <begin position="177"/>
        <end position="196"/>
    </location>
</feature>
<dbReference type="RefSeq" id="WP_189377773.1">
    <property type="nucleotide sequence ID" value="NZ_BNAH01000005.1"/>
</dbReference>
<evidence type="ECO:0000256" key="4">
    <source>
        <dbReference type="ARBA" id="ARBA00022692"/>
    </source>
</evidence>
<sequence length="220" mass="25329">MQQSELPLYPKLSSIYNKIMQLAIAIVIIVVLMEFWLYASRTMENTISQNFTQTSKDFIAQVNKGLTAIIVSNESIADKQLMNKHLQAFIDESAQPQWIKDISYYGETGQLLLSSTDQESINALYGISLYHSNVSEQFSPFIEEVRTPNTQGYLRITMKRGYFTDRLSQANFEHYEFIRIMMILAGLVGFLLTRGLNRFSRQGYRLNKNINKAKDSLPDK</sequence>
<gene>
    <name evidence="8" type="ORF">GCM10011501_16400</name>
</gene>
<proteinExistence type="inferred from homology"/>
<evidence type="ECO:0000313" key="8">
    <source>
        <dbReference type="EMBL" id="GHE87615.1"/>
    </source>
</evidence>
<reference evidence="9" key="1">
    <citation type="journal article" date="2019" name="Int. J. Syst. Evol. Microbiol.">
        <title>The Global Catalogue of Microorganisms (GCM) 10K type strain sequencing project: providing services to taxonomists for standard genome sequencing and annotation.</title>
        <authorList>
            <consortium name="The Broad Institute Genomics Platform"/>
            <consortium name="The Broad Institute Genome Sequencing Center for Infectious Disease"/>
            <person name="Wu L."/>
            <person name="Ma J."/>
        </authorList>
    </citation>
    <scope>NUCLEOTIDE SEQUENCE [LARGE SCALE GENOMIC DNA]</scope>
    <source>
        <strain evidence="9">CGMCC 1.15922</strain>
    </source>
</reference>
<evidence type="ECO:0000256" key="6">
    <source>
        <dbReference type="ARBA" id="ARBA00023136"/>
    </source>
</evidence>
<evidence type="ECO:0000256" key="7">
    <source>
        <dbReference type="SAM" id="Phobius"/>
    </source>
</evidence>
<keyword evidence="9" id="KW-1185">Reference proteome</keyword>
<keyword evidence="3" id="KW-1003">Cell membrane</keyword>
<name>A0ABQ3INM4_9GAMM</name>
<feature type="transmembrane region" description="Helical" evidence="7">
    <location>
        <begin position="20"/>
        <end position="39"/>
    </location>
</feature>
<evidence type="ECO:0008006" key="10">
    <source>
        <dbReference type="Google" id="ProtNLM"/>
    </source>
</evidence>
<dbReference type="Pfam" id="PF10144">
    <property type="entry name" value="SMP_2"/>
    <property type="match status" value="1"/>
</dbReference>
<comment type="similarity">
    <text evidence="2">Belongs to the Smp family.</text>
</comment>
<evidence type="ECO:0000256" key="2">
    <source>
        <dbReference type="ARBA" id="ARBA00005362"/>
    </source>
</evidence>
<comment type="subcellular location">
    <subcellularLocation>
        <location evidence="1">Cell membrane</location>
    </subcellularLocation>
</comment>
<evidence type="ECO:0000313" key="9">
    <source>
        <dbReference type="Proteomes" id="UP000626370"/>
    </source>
</evidence>
<organism evidence="8 9">
    <name type="scientific">Thalassotalea profundi</name>
    <dbReference type="NCBI Taxonomy" id="2036687"/>
    <lineage>
        <taxon>Bacteria</taxon>
        <taxon>Pseudomonadati</taxon>
        <taxon>Pseudomonadota</taxon>
        <taxon>Gammaproteobacteria</taxon>
        <taxon>Alteromonadales</taxon>
        <taxon>Colwelliaceae</taxon>
        <taxon>Thalassotalea</taxon>
    </lineage>
</organism>
<dbReference type="EMBL" id="BNAH01000005">
    <property type="protein sequence ID" value="GHE87615.1"/>
    <property type="molecule type" value="Genomic_DNA"/>
</dbReference>
<evidence type="ECO:0000256" key="5">
    <source>
        <dbReference type="ARBA" id="ARBA00022989"/>
    </source>
</evidence>
<comment type="caution">
    <text evidence="8">The sequence shown here is derived from an EMBL/GenBank/DDBJ whole genome shotgun (WGS) entry which is preliminary data.</text>
</comment>
<keyword evidence="4 7" id="KW-0812">Transmembrane</keyword>
<accession>A0ABQ3INM4</accession>
<evidence type="ECO:0000256" key="3">
    <source>
        <dbReference type="ARBA" id="ARBA00022475"/>
    </source>
</evidence>
<dbReference type="InterPro" id="IPR019305">
    <property type="entry name" value="Uncharacterised_Smp"/>
</dbReference>
<evidence type="ECO:0000256" key="1">
    <source>
        <dbReference type="ARBA" id="ARBA00004236"/>
    </source>
</evidence>
<dbReference type="Proteomes" id="UP000626370">
    <property type="component" value="Unassembled WGS sequence"/>
</dbReference>
<protein>
    <recommendedName>
        <fullName evidence="10">Smp protein</fullName>
    </recommendedName>
</protein>